<dbReference type="PANTHER" id="PTHR11165">
    <property type="entry name" value="SKP1"/>
    <property type="match status" value="1"/>
</dbReference>
<dbReference type="GO" id="GO:0009867">
    <property type="term" value="P:jasmonic acid mediated signaling pathway"/>
    <property type="evidence" value="ECO:0007669"/>
    <property type="project" value="UniProtKB-ARBA"/>
</dbReference>
<dbReference type="EnsemblPlants" id="LPERR07G05450.1">
    <property type="protein sequence ID" value="LPERR07G05450.1"/>
    <property type="gene ID" value="LPERR07G05450"/>
</dbReference>
<accession>A0A0D9WWI8</accession>
<evidence type="ECO:0000256" key="4">
    <source>
        <dbReference type="SAM" id="MobiDB-lite"/>
    </source>
</evidence>
<sequence length="264" mass="27850">MASEKGEEEVAEMVVDDKEVGEIAAEVDKGKGVAAAAGAEEENGGEGKGVTAAAENGGEEKATGGGGMIIVKCEDGEEFEMPMAAAMMSSCLRGLFEMTDTEPDGAIRIKLPVQVSSTIFAKVIEFCCKHAKVDAKGNSTAASAAVVSTNSGNGDPAAKGKGNSTAAVSTNSSDEPAAAAKEENLEEWDKEFLDGIEQWPLYYLLNAAHYLSIPGLLDIASQKVADMLKGKTAEEMREVLEIQNDFTEAELEEIRKIDSWAFLD</sequence>
<dbReference type="SMART" id="SM00512">
    <property type="entry name" value="Skp1"/>
    <property type="match status" value="1"/>
</dbReference>
<reference evidence="8" key="2">
    <citation type="submission" date="2013-12" db="EMBL/GenBank/DDBJ databases">
        <authorList>
            <person name="Yu Y."/>
            <person name="Lee S."/>
            <person name="de Baynast K."/>
            <person name="Wissotski M."/>
            <person name="Liu L."/>
            <person name="Talag J."/>
            <person name="Goicoechea J."/>
            <person name="Angelova A."/>
            <person name="Jetty R."/>
            <person name="Kudrna D."/>
            <person name="Golser W."/>
            <person name="Rivera L."/>
            <person name="Zhang J."/>
            <person name="Wing R."/>
        </authorList>
    </citation>
    <scope>NUCLEOTIDE SEQUENCE</scope>
</reference>
<evidence type="ECO:0000259" key="6">
    <source>
        <dbReference type="Pfam" id="PF03931"/>
    </source>
</evidence>
<name>A0A0D9WWI8_9ORYZ</name>
<dbReference type="AlphaFoldDB" id="A0A0D9WWI8"/>
<feature type="domain" description="SKP1 component POZ" evidence="6">
    <location>
        <begin position="68"/>
        <end position="131"/>
    </location>
</feature>
<feature type="domain" description="SKP1 component dimerisation" evidence="5">
    <location>
        <begin position="214"/>
        <end position="261"/>
    </location>
</feature>
<dbReference type="STRING" id="77586.A0A0D9WWI8"/>
<feature type="region of interest" description="Disordered" evidence="4">
    <location>
        <begin position="147"/>
        <end position="181"/>
    </location>
</feature>
<feature type="compositionally biased region" description="Polar residues" evidence="4">
    <location>
        <begin position="162"/>
        <end position="174"/>
    </location>
</feature>
<evidence type="ECO:0000313" key="7">
    <source>
        <dbReference type="EnsemblPlants" id="LPERR07G05450.1"/>
    </source>
</evidence>
<dbReference type="Pfam" id="PF03931">
    <property type="entry name" value="Skp1_POZ"/>
    <property type="match status" value="1"/>
</dbReference>
<reference evidence="7 8" key="1">
    <citation type="submission" date="2012-08" db="EMBL/GenBank/DDBJ databases">
        <title>Oryza genome evolution.</title>
        <authorList>
            <person name="Wing R.A."/>
        </authorList>
    </citation>
    <scope>NUCLEOTIDE SEQUENCE</scope>
</reference>
<evidence type="ECO:0000313" key="8">
    <source>
        <dbReference type="Proteomes" id="UP000032180"/>
    </source>
</evidence>
<dbReference type="InterPro" id="IPR001232">
    <property type="entry name" value="SKP1-like"/>
</dbReference>
<dbReference type="InterPro" id="IPR011333">
    <property type="entry name" value="SKP1/BTB/POZ_sf"/>
</dbReference>
<dbReference type="Proteomes" id="UP000032180">
    <property type="component" value="Chromosome 7"/>
</dbReference>
<evidence type="ECO:0008006" key="9">
    <source>
        <dbReference type="Google" id="ProtNLM"/>
    </source>
</evidence>
<comment type="similarity">
    <text evidence="2">Belongs to the SKP1 family.</text>
</comment>
<proteinExistence type="inferred from homology"/>
<dbReference type="UniPathway" id="UPA00143"/>
<dbReference type="InterPro" id="IPR016897">
    <property type="entry name" value="SKP1"/>
</dbReference>
<protein>
    <recommendedName>
        <fullName evidence="9">SKP1-like protein</fullName>
    </recommendedName>
</protein>
<evidence type="ECO:0000256" key="3">
    <source>
        <dbReference type="ARBA" id="ARBA00022786"/>
    </source>
</evidence>
<dbReference type="eggNOG" id="KOG1724">
    <property type="taxonomic scope" value="Eukaryota"/>
</dbReference>
<dbReference type="InterPro" id="IPR016073">
    <property type="entry name" value="Skp1_comp_POZ"/>
</dbReference>
<evidence type="ECO:0000256" key="1">
    <source>
        <dbReference type="ARBA" id="ARBA00004906"/>
    </source>
</evidence>
<dbReference type="Gene3D" id="3.30.710.10">
    <property type="entry name" value="Potassium Channel Kv1.1, Chain A"/>
    <property type="match status" value="1"/>
</dbReference>
<evidence type="ECO:0000259" key="5">
    <source>
        <dbReference type="Pfam" id="PF01466"/>
    </source>
</evidence>
<comment type="pathway">
    <text evidence="1">Protein modification; protein ubiquitination.</text>
</comment>
<keyword evidence="3" id="KW-0833">Ubl conjugation pathway</keyword>
<dbReference type="GO" id="GO:0016567">
    <property type="term" value="P:protein ubiquitination"/>
    <property type="evidence" value="ECO:0007669"/>
    <property type="project" value="UniProtKB-UniPathway"/>
</dbReference>
<dbReference type="Pfam" id="PF01466">
    <property type="entry name" value="Skp1"/>
    <property type="match status" value="1"/>
</dbReference>
<organism evidence="7 8">
    <name type="scientific">Leersia perrieri</name>
    <dbReference type="NCBI Taxonomy" id="77586"/>
    <lineage>
        <taxon>Eukaryota</taxon>
        <taxon>Viridiplantae</taxon>
        <taxon>Streptophyta</taxon>
        <taxon>Embryophyta</taxon>
        <taxon>Tracheophyta</taxon>
        <taxon>Spermatophyta</taxon>
        <taxon>Magnoliopsida</taxon>
        <taxon>Liliopsida</taxon>
        <taxon>Poales</taxon>
        <taxon>Poaceae</taxon>
        <taxon>BOP clade</taxon>
        <taxon>Oryzoideae</taxon>
        <taxon>Oryzeae</taxon>
        <taxon>Oryzinae</taxon>
        <taxon>Leersia</taxon>
    </lineage>
</organism>
<evidence type="ECO:0000256" key="2">
    <source>
        <dbReference type="ARBA" id="ARBA00009993"/>
    </source>
</evidence>
<feature type="region of interest" description="Disordered" evidence="4">
    <location>
        <begin position="35"/>
        <end position="61"/>
    </location>
</feature>
<dbReference type="HOGENOM" id="CLU_059252_6_0_1"/>
<keyword evidence="8" id="KW-1185">Reference proteome</keyword>
<dbReference type="SUPFAM" id="SSF54695">
    <property type="entry name" value="POZ domain"/>
    <property type="match status" value="1"/>
</dbReference>
<dbReference type="InterPro" id="IPR016072">
    <property type="entry name" value="Skp1_comp_dimer"/>
</dbReference>
<dbReference type="SUPFAM" id="SSF81382">
    <property type="entry name" value="Skp1 dimerisation domain-like"/>
    <property type="match status" value="1"/>
</dbReference>
<dbReference type="GO" id="GO:0006511">
    <property type="term" value="P:ubiquitin-dependent protein catabolic process"/>
    <property type="evidence" value="ECO:0007669"/>
    <property type="project" value="InterPro"/>
</dbReference>
<dbReference type="Gramene" id="LPERR07G05450.1">
    <property type="protein sequence ID" value="LPERR07G05450.1"/>
    <property type="gene ID" value="LPERR07G05450"/>
</dbReference>
<dbReference type="InterPro" id="IPR036296">
    <property type="entry name" value="SKP1-like_dim_sf"/>
</dbReference>
<reference evidence="7" key="3">
    <citation type="submission" date="2015-04" db="UniProtKB">
        <authorList>
            <consortium name="EnsemblPlants"/>
        </authorList>
    </citation>
    <scope>IDENTIFICATION</scope>
</reference>